<gene>
    <name evidence="2" type="ORF">DU63_04560</name>
</gene>
<proteinExistence type="predicted"/>
<evidence type="ECO:0000313" key="2">
    <source>
        <dbReference type="EMBL" id="KKG74849.1"/>
    </source>
</evidence>
<evidence type="ECO:0000259" key="1">
    <source>
        <dbReference type="Pfam" id="PF07796"/>
    </source>
</evidence>
<protein>
    <recommendedName>
        <fullName evidence="1">DUF1638 domain-containing protein</fullName>
    </recommendedName>
</protein>
<dbReference type="InterPro" id="IPR012437">
    <property type="entry name" value="DUF1638"/>
</dbReference>
<dbReference type="AlphaFoldDB" id="A0A0F8I625"/>
<reference evidence="2 3" key="1">
    <citation type="journal article" date="2015" name="ISME J.">
        <title>Genomic and phenotypic differentiation among Methanosarcina mazei populations from Columbia River sediment.</title>
        <authorList>
            <person name="Youngblut N.D."/>
            <person name="Wirth J.S."/>
            <person name="Henriksen J.R."/>
            <person name="Smith M."/>
            <person name="Simon H."/>
            <person name="Metcalf W.W."/>
            <person name="Whitaker R.J."/>
        </authorList>
    </citation>
    <scope>NUCLEOTIDE SEQUENCE [LARGE SCALE GENOMIC DNA]</scope>
    <source>
        <strain evidence="2 3">3.H.A.2.1</strain>
    </source>
</reference>
<accession>A0A0F8I625</accession>
<organism evidence="2 3">
    <name type="scientific">Methanosarcina mazei</name>
    <name type="common">Methanosarcina frisia</name>
    <dbReference type="NCBI Taxonomy" id="2209"/>
    <lineage>
        <taxon>Archaea</taxon>
        <taxon>Methanobacteriati</taxon>
        <taxon>Methanobacteriota</taxon>
        <taxon>Stenosarchaea group</taxon>
        <taxon>Methanomicrobia</taxon>
        <taxon>Methanosarcinales</taxon>
        <taxon>Methanosarcinaceae</taxon>
        <taxon>Methanosarcina</taxon>
    </lineage>
</organism>
<feature type="domain" description="DUF1638" evidence="1">
    <location>
        <begin position="106"/>
        <end position="273"/>
    </location>
</feature>
<name>A0A0F8I625_METMZ</name>
<comment type="caution">
    <text evidence="2">The sequence shown here is derived from an EMBL/GenBank/DDBJ whole genome shotgun (WGS) entry which is preliminary data.</text>
</comment>
<dbReference type="EMBL" id="JJPO01000044">
    <property type="protein sequence ID" value="KKG74849.1"/>
    <property type="molecule type" value="Genomic_DNA"/>
</dbReference>
<dbReference type="RefSeq" id="WP_235270827.1">
    <property type="nucleotide sequence ID" value="NZ_JJPO01000044.1"/>
</dbReference>
<dbReference type="Proteomes" id="UP000034001">
    <property type="component" value="Unassembled WGS sequence"/>
</dbReference>
<evidence type="ECO:0000313" key="3">
    <source>
        <dbReference type="Proteomes" id="UP000034001"/>
    </source>
</evidence>
<dbReference type="PATRIC" id="fig|2209.43.peg.979"/>
<dbReference type="Pfam" id="PF07796">
    <property type="entry name" value="DUF1638"/>
    <property type="match status" value="1"/>
</dbReference>
<sequence length="299" mass="33563">MPVLSIIACGMLEDELVHVLIRDCEIRQLIVVENNNISGFLRKLRSGGLVPRVISLDRVPMLLETGFSPGFKKISKMLMHFHFFRKMNEKIESGAGIKIDVVINLLRLGLHVDLELLKSEVYKNVREMAKFSDGILIFYGTCGHVLGGLERDFADLECPLFFLKDSSGEIVEDCISAALGGNDAYAGAMLECRGKGTIYLTPMWASSWKMLEKESGNRDLNNRYLKNSRYCLAAKIDSGLLYDPYFDRNVEDFALTFGMKIINMSGSSEVAEKSYLCLLYTSPSPRDGLLSRKLSIFLN</sequence>